<protein>
    <submittedName>
        <fullName evidence="1">Uncharacterized protein</fullName>
    </submittedName>
</protein>
<reference evidence="1" key="2">
    <citation type="journal article" date="2022" name="Proc. Natl. Acad. Sci. U.S.A.">
        <title>Diploid-dominant life cycles characterize the early evolution of Fungi.</title>
        <authorList>
            <person name="Amses K.R."/>
            <person name="Simmons D.R."/>
            <person name="Longcore J.E."/>
            <person name="Mondo S.J."/>
            <person name="Seto K."/>
            <person name="Jeronimo G.H."/>
            <person name="Bonds A.E."/>
            <person name="Quandt C.A."/>
            <person name="Davis W.J."/>
            <person name="Chang Y."/>
            <person name="Federici B.A."/>
            <person name="Kuo A."/>
            <person name="LaButti K."/>
            <person name="Pangilinan J."/>
            <person name="Andreopoulos W."/>
            <person name="Tritt A."/>
            <person name="Riley R."/>
            <person name="Hundley H."/>
            <person name="Johnson J."/>
            <person name="Lipzen A."/>
            <person name="Barry K."/>
            <person name="Lang B.F."/>
            <person name="Cuomo C.A."/>
            <person name="Buchler N.E."/>
            <person name="Grigoriev I.V."/>
            <person name="Spatafora J.W."/>
            <person name="Stajich J.E."/>
            <person name="James T.Y."/>
        </authorList>
    </citation>
    <scope>NUCLEOTIDE SEQUENCE</scope>
    <source>
        <strain evidence="1">AG</strain>
    </source>
</reference>
<dbReference type="AlphaFoldDB" id="A0AAD5ECR7"/>
<proteinExistence type="predicted"/>
<evidence type="ECO:0000313" key="1">
    <source>
        <dbReference type="EMBL" id="KAI8581303.1"/>
    </source>
</evidence>
<name>A0AAD5ECR7_UMBRA</name>
<evidence type="ECO:0000313" key="2">
    <source>
        <dbReference type="Proteomes" id="UP001206595"/>
    </source>
</evidence>
<organism evidence="1 2">
    <name type="scientific">Umbelopsis ramanniana AG</name>
    <dbReference type="NCBI Taxonomy" id="1314678"/>
    <lineage>
        <taxon>Eukaryota</taxon>
        <taxon>Fungi</taxon>
        <taxon>Fungi incertae sedis</taxon>
        <taxon>Mucoromycota</taxon>
        <taxon>Mucoromycotina</taxon>
        <taxon>Umbelopsidomycetes</taxon>
        <taxon>Umbelopsidales</taxon>
        <taxon>Umbelopsidaceae</taxon>
        <taxon>Umbelopsis</taxon>
    </lineage>
</organism>
<sequence length="85" mass="9902">MLQNRMLKKFVRVLSKKKIVIVWGPVRNPRSPLSYSQKGFRVLPMIFDSPVFFFSISFFQSPSSSLIFRYLYVLFIGAYDALGKT</sequence>
<reference evidence="1" key="1">
    <citation type="submission" date="2021-06" db="EMBL/GenBank/DDBJ databases">
        <authorList>
            <consortium name="DOE Joint Genome Institute"/>
            <person name="Mondo S.J."/>
            <person name="Amses K.R."/>
            <person name="Simmons D.R."/>
            <person name="Longcore J.E."/>
            <person name="Seto K."/>
            <person name="Alves G.H."/>
            <person name="Bonds A.E."/>
            <person name="Quandt C.A."/>
            <person name="Davis W.J."/>
            <person name="Chang Y."/>
            <person name="Letcher P.M."/>
            <person name="Powell M.J."/>
            <person name="Kuo A."/>
            <person name="Labutti K."/>
            <person name="Pangilinan J."/>
            <person name="Andreopoulos W."/>
            <person name="Tritt A."/>
            <person name="Riley R."/>
            <person name="Hundley H."/>
            <person name="Johnson J."/>
            <person name="Lipzen A."/>
            <person name="Barry K."/>
            <person name="Berbee M.L."/>
            <person name="Buchler N.E."/>
            <person name="Grigoriev I.V."/>
            <person name="Spatafora J.W."/>
            <person name="Stajich J.E."/>
            <person name="James T.Y."/>
        </authorList>
    </citation>
    <scope>NUCLEOTIDE SEQUENCE</scope>
    <source>
        <strain evidence="1">AG</strain>
    </source>
</reference>
<dbReference type="GeneID" id="75912930"/>
<accession>A0AAD5ECR7</accession>
<keyword evidence="2" id="KW-1185">Reference proteome</keyword>
<dbReference type="EMBL" id="MU620906">
    <property type="protein sequence ID" value="KAI8581303.1"/>
    <property type="molecule type" value="Genomic_DNA"/>
</dbReference>
<gene>
    <name evidence="1" type="ORF">K450DRAFT_232414</name>
</gene>
<dbReference type="RefSeq" id="XP_051446307.1">
    <property type="nucleotide sequence ID" value="XM_051587585.1"/>
</dbReference>
<dbReference type="Proteomes" id="UP001206595">
    <property type="component" value="Unassembled WGS sequence"/>
</dbReference>
<comment type="caution">
    <text evidence="1">The sequence shown here is derived from an EMBL/GenBank/DDBJ whole genome shotgun (WGS) entry which is preliminary data.</text>
</comment>